<evidence type="ECO:0000256" key="5">
    <source>
        <dbReference type="ARBA" id="ARBA00023251"/>
    </source>
</evidence>
<keyword evidence="3 6" id="KW-1133">Transmembrane helix</keyword>
<proteinExistence type="predicted"/>
<dbReference type="Proteomes" id="UP001589693">
    <property type="component" value="Unassembled WGS sequence"/>
</dbReference>
<evidence type="ECO:0000313" key="8">
    <source>
        <dbReference type="EMBL" id="MFB9907721.1"/>
    </source>
</evidence>
<name>A0ABV6A3K3_9PSEU</name>
<dbReference type="InterPro" id="IPR000412">
    <property type="entry name" value="ABC_2_transport"/>
</dbReference>
<dbReference type="PANTHER" id="PTHR43229">
    <property type="entry name" value="NODULATION PROTEIN J"/>
    <property type="match status" value="1"/>
</dbReference>
<gene>
    <name evidence="8" type="ORF">ACFFQA_27620</name>
</gene>
<evidence type="ECO:0000259" key="7">
    <source>
        <dbReference type="PROSITE" id="PS51012"/>
    </source>
</evidence>
<feature type="transmembrane region" description="Helical" evidence="6">
    <location>
        <begin position="29"/>
        <end position="46"/>
    </location>
</feature>
<keyword evidence="4 6" id="KW-0472">Membrane</keyword>
<dbReference type="InterPro" id="IPR051784">
    <property type="entry name" value="Nod_factor_ABC_transporter"/>
</dbReference>
<evidence type="ECO:0000256" key="3">
    <source>
        <dbReference type="ARBA" id="ARBA00022989"/>
    </source>
</evidence>
<accession>A0ABV6A3K3</accession>
<feature type="transmembrane region" description="Helical" evidence="6">
    <location>
        <begin position="175"/>
        <end position="193"/>
    </location>
</feature>
<feature type="transmembrane region" description="Helical" evidence="6">
    <location>
        <begin position="102"/>
        <end position="125"/>
    </location>
</feature>
<evidence type="ECO:0000256" key="4">
    <source>
        <dbReference type="ARBA" id="ARBA00023136"/>
    </source>
</evidence>
<comment type="caution">
    <text evidence="8">The sequence shown here is derived from an EMBL/GenBank/DDBJ whole genome shotgun (WGS) entry which is preliminary data.</text>
</comment>
<evidence type="ECO:0000256" key="6">
    <source>
        <dbReference type="SAM" id="Phobius"/>
    </source>
</evidence>
<keyword evidence="5" id="KW-0046">Antibiotic resistance</keyword>
<dbReference type="PANTHER" id="PTHR43229:SF6">
    <property type="entry name" value="ABC-TYPE MULTIDRUG TRANSPORT SYSTEM, PERMEASE COMPONENT"/>
    <property type="match status" value="1"/>
</dbReference>
<dbReference type="InterPro" id="IPR047817">
    <property type="entry name" value="ABC2_TM_bact-type"/>
</dbReference>
<organism evidence="8 9">
    <name type="scientific">Allokutzneria oryzae</name>
    <dbReference type="NCBI Taxonomy" id="1378989"/>
    <lineage>
        <taxon>Bacteria</taxon>
        <taxon>Bacillati</taxon>
        <taxon>Actinomycetota</taxon>
        <taxon>Actinomycetes</taxon>
        <taxon>Pseudonocardiales</taxon>
        <taxon>Pseudonocardiaceae</taxon>
        <taxon>Allokutzneria</taxon>
    </lineage>
</organism>
<evidence type="ECO:0000256" key="1">
    <source>
        <dbReference type="ARBA" id="ARBA00004141"/>
    </source>
</evidence>
<sequence>MTPTATAVRGGWERGRTELRQSFTNGTELVGHLLWPTLMVIVTVFLRNTSFGGTGFLLGTLVLPSVLGMNAAMSMVSISQQLTADREDGTLLRAKATPNGMVCYLIGKIISVAGGTVVDLAIFLVPSMILVSGLATGSVGSWLTLAWVLVLGLLAALPIGAVLGSMFTSARGQGLLTLPILALVGISGIFYPITALPDWLQWVAQVFPVYWLGLGMRSALLPDSAVSIEIGQSWRHLETIGVLGAWFALGLVVAPIVLRRMARRESGSAVAQRRERALRRIG</sequence>
<evidence type="ECO:0000256" key="2">
    <source>
        <dbReference type="ARBA" id="ARBA00022692"/>
    </source>
</evidence>
<protein>
    <submittedName>
        <fullName evidence="8">ABC transporter permease</fullName>
    </submittedName>
</protein>
<keyword evidence="9" id="KW-1185">Reference proteome</keyword>
<feature type="domain" description="ABC transmembrane type-2" evidence="7">
    <location>
        <begin position="27"/>
        <end position="261"/>
    </location>
</feature>
<comment type="subcellular location">
    <subcellularLocation>
        <location evidence="1">Membrane</location>
        <topology evidence="1">Multi-pass membrane protein</topology>
    </subcellularLocation>
</comment>
<reference evidence="8 9" key="1">
    <citation type="submission" date="2024-09" db="EMBL/GenBank/DDBJ databases">
        <authorList>
            <person name="Sun Q."/>
            <person name="Mori K."/>
        </authorList>
    </citation>
    <scope>NUCLEOTIDE SEQUENCE [LARGE SCALE GENOMIC DNA]</scope>
    <source>
        <strain evidence="8 9">TBRC 7907</strain>
    </source>
</reference>
<feature type="transmembrane region" description="Helical" evidence="6">
    <location>
        <begin position="240"/>
        <end position="258"/>
    </location>
</feature>
<dbReference type="PIRSF" id="PIRSF006648">
    <property type="entry name" value="DrrB"/>
    <property type="match status" value="1"/>
</dbReference>
<feature type="transmembrane region" description="Helical" evidence="6">
    <location>
        <begin position="52"/>
        <end position="72"/>
    </location>
</feature>
<keyword evidence="2 6" id="KW-0812">Transmembrane</keyword>
<evidence type="ECO:0000313" key="9">
    <source>
        <dbReference type="Proteomes" id="UP001589693"/>
    </source>
</evidence>
<dbReference type="RefSeq" id="WP_377858382.1">
    <property type="nucleotide sequence ID" value="NZ_JBHLZU010000023.1"/>
</dbReference>
<feature type="transmembrane region" description="Helical" evidence="6">
    <location>
        <begin position="145"/>
        <end position="163"/>
    </location>
</feature>
<dbReference type="PROSITE" id="PS51012">
    <property type="entry name" value="ABC_TM2"/>
    <property type="match status" value="1"/>
</dbReference>
<dbReference type="EMBL" id="JBHLZU010000023">
    <property type="protein sequence ID" value="MFB9907721.1"/>
    <property type="molecule type" value="Genomic_DNA"/>
</dbReference>
<dbReference type="InterPro" id="IPR013525">
    <property type="entry name" value="ABC2_TM"/>
</dbReference>
<dbReference type="Pfam" id="PF12698">
    <property type="entry name" value="ABC2_membrane_3"/>
    <property type="match status" value="1"/>
</dbReference>